<evidence type="ECO:0000313" key="2">
    <source>
        <dbReference type="Proteomes" id="UP000321514"/>
    </source>
</evidence>
<sequence length="56" mass="6420">MRGILPGMSLGPGGTWIARRLSWERLRLVEYADLMGYHWGATSLTEWRPYTVLARA</sequence>
<accession>A0A511TC64</accession>
<dbReference type="Proteomes" id="UP000321514">
    <property type="component" value="Unassembled WGS sequence"/>
</dbReference>
<protein>
    <submittedName>
        <fullName evidence="1">Uncharacterized protein</fullName>
    </submittedName>
</protein>
<dbReference type="AlphaFoldDB" id="A0A511TC64"/>
<dbReference type="EMBL" id="BJXR01000040">
    <property type="protein sequence ID" value="GEN10728.1"/>
    <property type="molecule type" value="Genomic_DNA"/>
</dbReference>
<proteinExistence type="predicted"/>
<gene>
    <name evidence="1" type="ORF">MFU01_57650</name>
</gene>
<comment type="caution">
    <text evidence="1">The sequence shown here is derived from an EMBL/GenBank/DDBJ whole genome shotgun (WGS) entry which is preliminary data.</text>
</comment>
<reference evidence="1 2" key="1">
    <citation type="submission" date="2019-07" db="EMBL/GenBank/DDBJ databases">
        <title>Whole genome shotgun sequence of Myxococcus fulvus NBRC 100333.</title>
        <authorList>
            <person name="Hosoyama A."/>
            <person name="Uohara A."/>
            <person name="Ohji S."/>
            <person name="Ichikawa N."/>
        </authorList>
    </citation>
    <scope>NUCLEOTIDE SEQUENCE [LARGE SCALE GENOMIC DNA]</scope>
    <source>
        <strain evidence="1 2">NBRC 100333</strain>
    </source>
</reference>
<evidence type="ECO:0000313" key="1">
    <source>
        <dbReference type="EMBL" id="GEN10728.1"/>
    </source>
</evidence>
<organism evidence="1 2">
    <name type="scientific">Myxococcus fulvus</name>
    <dbReference type="NCBI Taxonomy" id="33"/>
    <lineage>
        <taxon>Bacteria</taxon>
        <taxon>Pseudomonadati</taxon>
        <taxon>Myxococcota</taxon>
        <taxon>Myxococcia</taxon>
        <taxon>Myxococcales</taxon>
        <taxon>Cystobacterineae</taxon>
        <taxon>Myxococcaceae</taxon>
        <taxon>Myxococcus</taxon>
    </lineage>
</organism>
<name>A0A511TC64_MYXFU</name>